<dbReference type="InterPro" id="IPR001279">
    <property type="entry name" value="Metallo-B-lactamas"/>
</dbReference>
<dbReference type="Pfam" id="PF00753">
    <property type="entry name" value="Lactamase_B"/>
    <property type="match status" value="1"/>
</dbReference>
<dbReference type="InterPro" id="IPR050855">
    <property type="entry name" value="NDM-1-like"/>
</dbReference>
<dbReference type="RefSeq" id="WP_073442064.1">
    <property type="nucleotide sequence ID" value="NZ_FRBK01000001.1"/>
</dbReference>
<dbReference type="SMART" id="SM00849">
    <property type="entry name" value="Lactamase_B"/>
    <property type="match status" value="1"/>
</dbReference>
<dbReference type="EMBL" id="FRBK01000001">
    <property type="protein sequence ID" value="SHK69879.1"/>
    <property type="molecule type" value="Genomic_DNA"/>
</dbReference>
<gene>
    <name evidence="2" type="ORF">SAMN05216268_1016</name>
</gene>
<dbReference type="CDD" id="cd16282">
    <property type="entry name" value="metallo-hydrolase-like_MBL-fold"/>
    <property type="match status" value="1"/>
</dbReference>
<dbReference type="PANTHER" id="PTHR42951">
    <property type="entry name" value="METALLO-BETA-LACTAMASE DOMAIN-CONTAINING"/>
    <property type="match status" value="1"/>
</dbReference>
<dbReference type="Gene3D" id="3.60.15.10">
    <property type="entry name" value="Ribonuclease Z/Hydroxyacylglutathione hydrolase-like"/>
    <property type="match status" value="1"/>
</dbReference>
<evidence type="ECO:0000259" key="1">
    <source>
        <dbReference type="SMART" id="SM00849"/>
    </source>
</evidence>
<sequence>MMNPALRSLSATTWAWVQDSTNWGVSNAGVVSSQGVALLFDTQFTLDATRTMLREIDRATSGSRIETVVVSHQNGDHTWGNQLLPGREIITSAASAEHLCHEITPEQLTQLSRARGTDSTSRYAARHFGDFDFSGITVIGPTRTFTGREERRVGDVTVELIDLGPGHSAGDVALWVPGDGIVFAGDALFQGGHMIVWSGSLAACVQSVDTLLATGAQVFVPGHGALMERADVIDFRDGLTQVQEAATAHAKGGLPLDEAAARVHAEFAGGLAHPERLFTATAGAYADAGALESLEVLELVKGMADLA</sequence>
<dbReference type="InterPro" id="IPR036866">
    <property type="entry name" value="RibonucZ/Hydroxyglut_hydro"/>
</dbReference>
<reference evidence="3" key="1">
    <citation type="submission" date="2016-11" db="EMBL/GenBank/DDBJ databases">
        <authorList>
            <person name="Jaros S."/>
            <person name="Januszkiewicz K."/>
            <person name="Wedrychowicz H."/>
        </authorList>
    </citation>
    <scope>NUCLEOTIDE SEQUENCE [LARGE SCALE GENOMIC DNA]</scope>
    <source>
        <strain evidence="3">CGMCC 4.3555</strain>
    </source>
</reference>
<dbReference type="AlphaFoldDB" id="A0A9X8MI26"/>
<proteinExistence type="predicted"/>
<dbReference type="SUPFAM" id="SSF56281">
    <property type="entry name" value="Metallo-hydrolase/oxidoreductase"/>
    <property type="match status" value="1"/>
</dbReference>
<comment type="caution">
    <text evidence="2">The sequence shown here is derived from an EMBL/GenBank/DDBJ whole genome shotgun (WGS) entry which is preliminary data.</text>
</comment>
<name>A0A9X8MI26_9ACTN</name>
<dbReference type="Proteomes" id="UP000184388">
    <property type="component" value="Unassembled WGS sequence"/>
</dbReference>
<evidence type="ECO:0000313" key="2">
    <source>
        <dbReference type="EMBL" id="SHK69879.1"/>
    </source>
</evidence>
<accession>A0A9X8MI26</accession>
<evidence type="ECO:0000313" key="3">
    <source>
        <dbReference type="Proteomes" id="UP000184388"/>
    </source>
</evidence>
<feature type="domain" description="Metallo-beta-lactamase" evidence="1">
    <location>
        <begin position="25"/>
        <end position="223"/>
    </location>
</feature>
<dbReference type="PANTHER" id="PTHR42951:SF4">
    <property type="entry name" value="ACYL-COENZYME A THIOESTERASE MBLAC2"/>
    <property type="match status" value="1"/>
</dbReference>
<protein>
    <submittedName>
        <fullName evidence="2">Glyoxylase, beta-lactamase superfamily II</fullName>
    </submittedName>
</protein>
<organism evidence="2 3">
    <name type="scientific">Streptomyces yunnanensis</name>
    <dbReference type="NCBI Taxonomy" id="156453"/>
    <lineage>
        <taxon>Bacteria</taxon>
        <taxon>Bacillati</taxon>
        <taxon>Actinomycetota</taxon>
        <taxon>Actinomycetes</taxon>
        <taxon>Kitasatosporales</taxon>
        <taxon>Streptomycetaceae</taxon>
        <taxon>Streptomyces</taxon>
    </lineage>
</organism>